<evidence type="ECO:0000313" key="3">
    <source>
        <dbReference type="Proteomes" id="UP000053766"/>
    </source>
</evidence>
<accession>A0A0D8X7B0</accession>
<reference evidence="3" key="2">
    <citation type="journal article" date="2016" name="Sci. Rep.">
        <title>Dictyocaulus viviparus genome, variome and transcriptome elucidate lungworm biology and support future intervention.</title>
        <authorList>
            <person name="McNulty S.N."/>
            <person name="Strube C."/>
            <person name="Rosa B.A."/>
            <person name="Martin J.C."/>
            <person name="Tyagi R."/>
            <person name="Choi Y.J."/>
            <person name="Wang Q."/>
            <person name="Hallsworth Pepin K."/>
            <person name="Zhang X."/>
            <person name="Ozersky P."/>
            <person name="Wilson R.K."/>
            <person name="Sternberg P.W."/>
            <person name="Gasser R.B."/>
            <person name="Mitreva M."/>
        </authorList>
    </citation>
    <scope>NUCLEOTIDE SEQUENCE [LARGE SCALE GENOMIC DNA]</scope>
    <source>
        <strain evidence="3">HannoverDv2000</strain>
    </source>
</reference>
<dbReference type="AlphaFoldDB" id="A0A0D8X7B0"/>
<gene>
    <name evidence="2" type="ORF">DICVIV_13633</name>
</gene>
<reference evidence="2 3" key="1">
    <citation type="submission" date="2013-11" db="EMBL/GenBank/DDBJ databases">
        <title>Draft genome of the bovine lungworm Dictyocaulus viviparus.</title>
        <authorList>
            <person name="Mitreva M."/>
        </authorList>
    </citation>
    <scope>NUCLEOTIDE SEQUENCE [LARGE SCALE GENOMIC DNA]</scope>
    <source>
        <strain evidence="2 3">HannoverDv2000</strain>
    </source>
</reference>
<feature type="compositionally biased region" description="Low complexity" evidence="1">
    <location>
        <begin position="22"/>
        <end position="32"/>
    </location>
</feature>
<dbReference type="EMBL" id="KN717239">
    <property type="protein sequence ID" value="KJH40413.1"/>
    <property type="molecule type" value="Genomic_DNA"/>
</dbReference>
<dbReference type="Proteomes" id="UP000053766">
    <property type="component" value="Unassembled WGS sequence"/>
</dbReference>
<sequence>MEDSILSTDDNSGSVSIENSDVDSSSVQQHSSHSGDETSKCPVCQIDFERTGSRINELKWKIDELERENFVLWRQNSELEKLLQSAVEINLSLRVAFFKREIESLLLGKEISELEVYRANVNPKSIDEQTDVLNDSLIQNIEEGSYECTCGFC</sequence>
<evidence type="ECO:0000256" key="1">
    <source>
        <dbReference type="SAM" id="MobiDB-lite"/>
    </source>
</evidence>
<feature type="compositionally biased region" description="Polar residues" evidence="1">
    <location>
        <begin position="1"/>
        <end position="19"/>
    </location>
</feature>
<protein>
    <submittedName>
        <fullName evidence="2">Uncharacterized protein</fullName>
    </submittedName>
</protein>
<organism evidence="2 3">
    <name type="scientific">Dictyocaulus viviparus</name>
    <name type="common">Bovine lungworm</name>
    <dbReference type="NCBI Taxonomy" id="29172"/>
    <lineage>
        <taxon>Eukaryota</taxon>
        <taxon>Metazoa</taxon>
        <taxon>Ecdysozoa</taxon>
        <taxon>Nematoda</taxon>
        <taxon>Chromadorea</taxon>
        <taxon>Rhabditida</taxon>
        <taxon>Rhabditina</taxon>
        <taxon>Rhabditomorpha</taxon>
        <taxon>Strongyloidea</taxon>
        <taxon>Metastrongylidae</taxon>
        <taxon>Dictyocaulus</taxon>
    </lineage>
</organism>
<evidence type="ECO:0000313" key="2">
    <source>
        <dbReference type="EMBL" id="KJH40413.1"/>
    </source>
</evidence>
<proteinExistence type="predicted"/>
<feature type="region of interest" description="Disordered" evidence="1">
    <location>
        <begin position="1"/>
        <end position="39"/>
    </location>
</feature>
<name>A0A0D8X7B0_DICVI</name>
<keyword evidence="3" id="KW-1185">Reference proteome</keyword>